<name>A0ABZ0PSG5_9PSED</name>
<dbReference type="RefSeq" id="WP_318642934.1">
    <property type="nucleotide sequence ID" value="NZ_CP137892.1"/>
</dbReference>
<accession>A0ABZ0PSG5</accession>
<dbReference type="EMBL" id="CP137892">
    <property type="protein sequence ID" value="WPC04095.1"/>
    <property type="molecule type" value="Genomic_DNA"/>
</dbReference>
<organism evidence="1 2">
    <name type="scientific">Pseudomonas benzenivorans</name>
    <dbReference type="NCBI Taxonomy" id="556533"/>
    <lineage>
        <taxon>Bacteria</taxon>
        <taxon>Pseudomonadati</taxon>
        <taxon>Pseudomonadota</taxon>
        <taxon>Gammaproteobacteria</taxon>
        <taxon>Pseudomonadales</taxon>
        <taxon>Pseudomonadaceae</taxon>
        <taxon>Pseudomonas</taxon>
    </lineage>
</organism>
<reference evidence="1 2" key="1">
    <citation type="submission" date="2023-11" db="EMBL/GenBank/DDBJ databases">
        <title>Complete genome of Pseudomonas benzenivorans BA3361.</title>
        <authorList>
            <person name="Shin S.Y."/>
            <person name="Song J."/>
            <person name="Kang H."/>
        </authorList>
    </citation>
    <scope>NUCLEOTIDE SEQUENCE [LARGE SCALE GENOMIC DNA]</scope>
    <source>
        <strain evidence="1 2">HNIBRBA3361</strain>
    </source>
</reference>
<evidence type="ECO:0000313" key="1">
    <source>
        <dbReference type="EMBL" id="WPC04095.1"/>
    </source>
</evidence>
<evidence type="ECO:0000313" key="2">
    <source>
        <dbReference type="Proteomes" id="UP001305928"/>
    </source>
</evidence>
<dbReference type="Proteomes" id="UP001305928">
    <property type="component" value="Chromosome"/>
</dbReference>
<sequence length="58" mass="6184">MSSETGPACRLTLCPRCTQPVQGGLVAQSRGVKTHYGMMRHMTQQRGSTSLVGFGATD</sequence>
<keyword evidence="2" id="KW-1185">Reference proteome</keyword>
<protein>
    <submittedName>
        <fullName evidence="1">Uncharacterized protein</fullName>
    </submittedName>
</protein>
<proteinExistence type="predicted"/>
<gene>
    <name evidence="1" type="ORF">SBP02_15120</name>
</gene>